<keyword evidence="2" id="KW-1185">Reference proteome</keyword>
<dbReference type="AlphaFoldDB" id="A0A5N5FSV4"/>
<comment type="caution">
    <text evidence="1">The sequence shown here is derived from an EMBL/GenBank/DDBJ whole genome shotgun (WGS) entry which is preliminary data.</text>
</comment>
<reference evidence="2" key="2">
    <citation type="submission" date="2019-10" db="EMBL/GenBank/DDBJ databases">
        <title>A de novo genome assembly of a pear dwarfing rootstock.</title>
        <authorList>
            <person name="Wang F."/>
            <person name="Wang J."/>
            <person name="Li S."/>
            <person name="Zhang Y."/>
            <person name="Fang M."/>
            <person name="Ma L."/>
            <person name="Zhao Y."/>
            <person name="Jiang S."/>
        </authorList>
    </citation>
    <scope>NUCLEOTIDE SEQUENCE [LARGE SCALE GENOMIC DNA]</scope>
</reference>
<reference evidence="1 2" key="1">
    <citation type="submission" date="2019-09" db="EMBL/GenBank/DDBJ databases">
        <authorList>
            <person name="Ou C."/>
        </authorList>
    </citation>
    <scope>NUCLEOTIDE SEQUENCE [LARGE SCALE GENOMIC DNA]</scope>
    <source>
        <strain evidence="1">S2</strain>
        <tissue evidence="1">Leaf</tissue>
    </source>
</reference>
<evidence type="ECO:0000313" key="2">
    <source>
        <dbReference type="Proteomes" id="UP000327157"/>
    </source>
</evidence>
<gene>
    <name evidence="1" type="ORF">D8674_005945</name>
</gene>
<organism evidence="1 2">
    <name type="scientific">Pyrus ussuriensis x Pyrus communis</name>
    <dbReference type="NCBI Taxonomy" id="2448454"/>
    <lineage>
        <taxon>Eukaryota</taxon>
        <taxon>Viridiplantae</taxon>
        <taxon>Streptophyta</taxon>
        <taxon>Embryophyta</taxon>
        <taxon>Tracheophyta</taxon>
        <taxon>Spermatophyta</taxon>
        <taxon>Magnoliopsida</taxon>
        <taxon>eudicotyledons</taxon>
        <taxon>Gunneridae</taxon>
        <taxon>Pentapetalae</taxon>
        <taxon>rosids</taxon>
        <taxon>fabids</taxon>
        <taxon>Rosales</taxon>
        <taxon>Rosaceae</taxon>
        <taxon>Amygdaloideae</taxon>
        <taxon>Maleae</taxon>
        <taxon>Pyrus</taxon>
    </lineage>
</organism>
<reference evidence="1 2" key="3">
    <citation type="submission" date="2019-11" db="EMBL/GenBank/DDBJ databases">
        <title>A de novo genome assembly of a pear dwarfing rootstock.</title>
        <authorList>
            <person name="Wang F."/>
            <person name="Wang J."/>
            <person name="Li S."/>
            <person name="Zhang Y."/>
            <person name="Fang M."/>
            <person name="Ma L."/>
            <person name="Zhao Y."/>
            <person name="Jiang S."/>
        </authorList>
    </citation>
    <scope>NUCLEOTIDE SEQUENCE [LARGE SCALE GENOMIC DNA]</scope>
    <source>
        <strain evidence="1">S2</strain>
        <tissue evidence="1">Leaf</tissue>
    </source>
</reference>
<protein>
    <submittedName>
        <fullName evidence="1">Uncharacterized protein</fullName>
    </submittedName>
</protein>
<dbReference type="Proteomes" id="UP000327157">
    <property type="component" value="Chromosome 11"/>
</dbReference>
<accession>A0A5N5FSV4</accession>
<name>A0A5N5FSV4_9ROSA</name>
<proteinExistence type="predicted"/>
<dbReference type="EMBL" id="SMOL01000559">
    <property type="protein sequence ID" value="KAB2606228.1"/>
    <property type="molecule type" value="Genomic_DNA"/>
</dbReference>
<evidence type="ECO:0000313" key="1">
    <source>
        <dbReference type="EMBL" id="KAB2606228.1"/>
    </source>
</evidence>
<sequence>MRRKVAKGRCRDEEVHSSREEKMMVRRVSTGAGRFHNFRIPGPRTYPFYICFTHSIPFPRLPYFLSSFSHPSTASTSQQSGKMKIVKL</sequence>